<feature type="domain" description="DUF8176" evidence="3">
    <location>
        <begin position="124"/>
        <end position="217"/>
    </location>
</feature>
<dbReference type="Proteomes" id="UP000316256">
    <property type="component" value="Unassembled WGS sequence"/>
</dbReference>
<keyword evidence="2" id="KW-0812">Transmembrane</keyword>
<accession>A0A541B9S4</accession>
<dbReference type="InterPro" id="IPR058489">
    <property type="entry name" value="DUF8176"/>
</dbReference>
<gene>
    <name evidence="4" type="ORF">FK531_09770</name>
</gene>
<sequence>MASRPSSPYSNDAWMTAGDQPSSVDVPIPDPEAADRSSPWLSPSSTGDDAVGPFDDPQPSDRTPRRRRGALVATVATLVVVAGAAGAGTAAFLTLRSAEDTETVAAVESPWCAGLASGDPASLDSPDAGAATIAGFEDAYYRARDGVLARTFVAAGARVGSAEQISKGIAQIPVGTTHCVIARKAGPGAYAVDLFERRPDGSAEHYRQTIMTTNSAASPTGEAIAAISTRDE</sequence>
<dbReference type="OrthoDB" id="4382015at2"/>
<dbReference type="EMBL" id="VIGH01000004">
    <property type="protein sequence ID" value="TQF69059.1"/>
    <property type="molecule type" value="Genomic_DNA"/>
</dbReference>
<evidence type="ECO:0000256" key="1">
    <source>
        <dbReference type="SAM" id="MobiDB-lite"/>
    </source>
</evidence>
<keyword evidence="2" id="KW-0472">Membrane</keyword>
<reference evidence="4 5" key="1">
    <citation type="submission" date="2019-06" db="EMBL/GenBank/DDBJ databases">
        <title>Rhodococcus spaelei sp. nov., isolated from a cave.</title>
        <authorList>
            <person name="Lee S.D."/>
        </authorList>
    </citation>
    <scope>NUCLEOTIDE SEQUENCE [LARGE SCALE GENOMIC DNA]</scope>
    <source>
        <strain evidence="4 5">C9-5</strain>
    </source>
</reference>
<organism evidence="4 5">
    <name type="scientific">Rhodococcus spelaei</name>
    <dbReference type="NCBI Taxonomy" id="2546320"/>
    <lineage>
        <taxon>Bacteria</taxon>
        <taxon>Bacillati</taxon>
        <taxon>Actinomycetota</taxon>
        <taxon>Actinomycetes</taxon>
        <taxon>Mycobacteriales</taxon>
        <taxon>Nocardiaceae</taxon>
        <taxon>Rhodococcus</taxon>
    </lineage>
</organism>
<protein>
    <recommendedName>
        <fullName evidence="3">DUF8176 domain-containing protein</fullName>
    </recommendedName>
</protein>
<dbReference type="AlphaFoldDB" id="A0A541B9S4"/>
<evidence type="ECO:0000313" key="5">
    <source>
        <dbReference type="Proteomes" id="UP000316256"/>
    </source>
</evidence>
<dbReference type="Pfam" id="PF26527">
    <property type="entry name" value="DUF8176"/>
    <property type="match status" value="1"/>
</dbReference>
<comment type="caution">
    <text evidence="4">The sequence shown here is derived from an EMBL/GenBank/DDBJ whole genome shotgun (WGS) entry which is preliminary data.</text>
</comment>
<name>A0A541B9S4_9NOCA</name>
<dbReference type="RefSeq" id="WP_142098475.1">
    <property type="nucleotide sequence ID" value="NZ_VIGH01000004.1"/>
</dbReference>
<evidence type="ECO:0000256" key="2">
    <source>
        <dbReference type="SAM" id="Phobius"/>
    </source>
</evidence>
<evidence type="ECO:0000259" key="3">
    <source>
        <dbReference type="Pfam" id="PF26527"/>
    </source>
</evidence>
<keyword evidence="5" id="KW-1185">Reference proteome</keyword>
<evidence type="ECO:0000313" key="4">
    <source>
        <dbReference type="EMBL" id="TQF69059.1"/>
    </source>
</evidence>
<proteinExistence type="predicted"/>
<feature type="transmembrane region" description="Helical" evidence="2">
    <location>
        <begin position="70"/>
        <end position="93"/>
    </location>
</feature>
<keyword evidence="2" id="KW-1133">Transmembrane helix</keyword>
<feature type="compositionally biased region" description="Polar residues" evidence="1">
    <location>
        <begin position="1"/>
        <end position="10"/>
    </location>
</feature>
<feature type="region of interest" description="Disordered" evidence="1">
    <location>
        <begin position="1"/>
        <end position="67"/>
    </location>
</feature>